<evidence type="ECO:0000313" key="3">
    <source>
        <dbReference type="Proteomes" id="UP000807716"/>
    </source>
</evidence>
<comment type="caution">
    <text evidence="2">The sequence shown here is derived from an EMBL/GenBank/DDBJ whole genome shotgun (WGS) entry which is preliminary data.</text>
</comment>
<dbReference type="OrthoDB" id="2418706at2759"/>
<dbReference type="AlphaFoldDB" id="A0A9P6PQ21"/>
<sequence length="440" mass="49760">MSLPADPSNPIVPTTAEGVDNAMLVDQKAATPQAVDPLLHLQSRLMEWQEQHASIILELSAITVRLDIPETTPSADDLTTKEELTKKEDFLRNKVDEYVRLRDRLLAARKPMIDDKAKSNPEEAKSSTATLDPAIPRFGKERVHYSLPKGASLLSSPLEFLEKFATQVRSMHGEKNMERLCARLLILAMMDDDQQGRVSRALAELPETDRTWRRCEQLFVETLLTPNDMEQQAKIAIARGRPSNESYQRYAWTLERLVRIYKVDESPSRVVLLDYMKATIPSHVLDTMTLLYVMDVRSNLVKVADPSKALAIDSAHLFISYLEKMHGPDDCEDRKRLLATLDELGAKDRSSKRARASGPHLRWCDNGCGANSTHDTNGCITCGLCKHRGHIAKDCKQGAPKHQSAERKPLPPVRQEASARNHRRPWLNKRQYKVPAHRID</sequence>
<organism evidence="2 3">
    <name type="scientific">Actinomortierella ambigua</name>
    <dbReference type="NCBI Taxonomy" id="1343610"/>
    <lineage>
        <taxon>Eukaryota</taxon>
        <taxon>Fungi</taxon>
        <taxon>Fungi incertae sedis</taxon>
        <taxon>Mucoromycota</taxon>
        <taxon>Mortierellomycotina</taxon>
        <taxon>Mortierellomycetes</taxon>
        <taxon>Mortierellales</taxon>
        <taxon>Mortierellaceae</taxon>
        <taxon>Actinomortierella</taxon>
    </lineage>
</organism>
<gene>
    <name evidence="2" type="ORF">DFQ27_009636</name>
</gene>
<proteinExistence type="predicted"/>
<feature type="region of interest" description="Disordered" evidence="1">
    <location>
        <begin position="396"/>
        <end position="440"/>
    </location>
</feature>
<keyword evidence="3" id="KW-1185">Reference proteome</keyword>
<protein>
    <recommendedName>
        <fullName evidence="4">CCHC-type domain-containing protein</fullName>
    </recommendedName>
</protein>
<evidence type="ECO:0008006" key="4">
    <source>
        <dbReference type="Google" id="ProtNLM"/>
    </source>
</evidence>
<dbReference type="EMBL" id="JAAAJB010000900">
    <property type="protein sequence ID" value="KAG0250069.1"/>
    <property type="molecule type" value="Genomic_DNA"/>
</dbReference>
<evidence type="ECO:0000313" key="2">
    <source>
        <dbReference type="EMBL" id="KAG0250069.1"/>
    </source>
</evidence>
<reference evidence="2" key="1">
    <citation type="journal article" date="2020" name="Fungal Divers.">
        <title>Resolving the Mortierellaceae phylogeny through synthesis of multi-gene phylogenetics and phylogenomics.</title>
        <authorList>
            <person name="Vandepol N."/>
            <person name="Liber J."/>
            <person name="Desiro A."/>
            <person name="Na H."/>
            <person name="Kennedy M."/>
            <person name="Barry K."/>
            <person name="Grigoriev I.V."/>
            <person name="Miller A.N."/>
            <person name="O'Donnell K."/>
            <person name="Stajich J.E."/>
            <person name="Bonito G."/>
        </authorList>
    </citation>
    <scope>NUCLEOTIDE SEQUENCE</scope>
    <source>
        <strain evidence="2">BC1065</strain>
    </source>
</reference>
<feature type="compositionally biased region" description="Basic residues" evidence="1">
    <location>
        <begin position="420"/>
        <end position="440"/>
    </location>
</feature>
<accession>A0A9P6PQ21</accession>
<name>A0A9P6PQ21_9FUNG</name>
<dbReference type="Proteomes" id="UP000807716">
    <property type="component" value="Unassembled WGS sequence"/>
</dbReference>
<evidence type="ECO:0000256" key="1">
    <source>
        <dbReference type="SAM" id="MobiDB-lite"/>
    </source>
</evidence>